<evidence type="ECO:0000256" key="6">
    <source>
        <dbReference type="ARBA" id="ARBA00066388"/>
    </source>
</evidence>
<keyword evidence="10" id="KW-1185">Reference proteome</keyword>
<reference evidence="9 10" key="1">
    <citation type="submission" date="2014-09" db="EMBL/GenBank/DDBJ databases">
        <title>Genome sequencing and annotation of Bacillus Okhensis strain Kh10-101T.</title>
        <authorList>
            <person name="Prakash J.S."/>
        </authorList>
    </citation>
    <scope>NUCLEOTIDE SEQUENCE [LARGE SCALE GENOMIC DNA]</scope>
    <source>
        <strain evidence="10">Kh10-101T</strain>
    </source>
</reference>
<dbReference type="RefSeq" id="WP_034628991.1">
    <property type="nucleotide sequence ID" value="NZ_JRJU01000012.1"/>
</dbReference>
<dbReference type="SMART" id="SM00382">
    <property type="entry name" value="AAA"/>
    <property type="match status" value="1"/>
</dbReference>
<dbReference type="FunFam" id="3.40.50.300:FF:000425">
    <property type="entry name" value="Probable ABC transporter, ATP-binding subunit"/>
    <property type="match status" value="1"/>
</dbReference>
<protein>
    <recommendedName>
        <fullName evidence="7">Carnitine transport ATP-binding protein OpuCA</fullName>
        <ecNumber evidence="6">7.6.2.9</ecNumber>
    </recommendedName>
</protein>
<feature type="domain" description="ABC transporter" evidence="8">
    <location>
        <begin position="1"/>
        <end position="233"/>
    </location>
</feature>
<dbReference type="InterPro" id="IPR017871">
    <property type="entry name" value="ABC_transporter-like_CS"/>
</dbReference>
<evidence type="ECO:0000256" key="1">
    <source>
        <dbReference type="ARBA" id="ARBA00022448"/>
    </source>
</evidence>
<dbReference type="Proteomes" id="UP000030832">
    <property type="component" value="Unassembled WGS sequence"/>
</dbReference>
<dbReference type="GO" id="GO:0005524">
    <property type="term" value="F:ATP binding"/>
    <property type="evidence" value="ECO:0007669"/>
    <property type="project" value="UniProtKB-KW"/>
</dbReference>
<dbReference type="InterPro" id="IPR003593">
    <property type="entry name" value="AAA+_ATPase"/>
</dbReference>
<dbReference type="STRING" id="333138.LQ50_11530"/>
<dbReference type="InterPro" id="IPR003439">
    <property type="entry name" value="ABC_transporter-like_ATP-bd"/>
</dbReference>
<evidence type="ECO:0000256" key="7">
    <source>
        <dbReference type="ARBA" id="ARBA00070305"/>
    </source>
</evidence>
<evidence type="ECO:0000313" key="9">
    <source>
        <dbReference type="EMBL" id="KHF40134.1"/>
    </source>
</evidence>
<sequence length="350" mass="39043">MLKVSITKELNQFQLHSHFEVKHGITGIIGPSGCGKSVTLQCIAGLVTPDSGEIIVNEKPFFHAEKKLNIKTKNRNIGYVFQHYALFPHLTIWQNIAYGLKGISKHKKHKKIAAMLKKVQLTGYEKHYPNQLSGGQQQRVALARTLVTEPDILLLDEPFSALDHHVKHLLEEELLQIIKEHFTGVVLLVTHNMEEAYRLCDQLLLYHNGQVVQSGTKDEVFKHPKNISAATIIGCKNIILFDSLSQLDSGFSCTIAGTSLHVKEQPISGHTKAIGIHAENIQFVEKDPQQVNTFSYKVQEVVSGIHDSDVTIQAGGIIIKATIPNKQRPAVLTEKLLVRIPAEDLFLLDD</sequence>
<organism evidence="9 10">
    <name type="scientific">Halalkalibacter okhensis</name>
    <dbReference type="NCBI Taxonomy" id="333138"/>
    <lineage>
        <taxon>Bacteria</taxon>
        <taxon>Bacillati</taxon>
        <taxon>Bacillota</taxon>
        <taxon>Bacilli</taxon>
        <taxon>Bacillales</taxon>
        <taxon>Bacillaceae</taxon>
        <taxon>Halalkalibacter</taxon>
    </lineage>
</organism>
<keyword evidence="1" id="KW-0813">Transport</keyword>
<dbReference type="EC" id="7.6.2.9" evidence="6"/>
<evidence type="ECO:0000256" key="5">
    <source>
        <dbReference type="ARBA" id="ARBA00063934"/>
    </source>
</evidence>
<dbReference type="Pfam" id="PF00005">
    <property type="entry name" value="ABC_tran"/>
    <property type="match status" value="1"/>
</dbReference>
<dbReference type="PANTHER" id="PTHR42781:SF4">
    <property type="entry name" value="SPERMIDINE_PUTRESCINE IMPORT ATP-BINDING PROTEIN POTA"/>
    <property type="match status" value="1"/>
</dbReference>
<comment type="catalytic activity">
    <reaction evidence="4">
        <text>a quaternary ammonium(out) + ATP + H2O = a quaternary ammonium(in) + ADP + phosphate + H(+)</text>
        <dbReference type="Rhea" id="RHEA:11036"/>
        <dbReference type="ChEBI" id="CHEBI:15377"/>
        <dbReference type="ChEBI" id="CHEBI:15378"/>
        <dbReference type="ChEBI" id="CHEBI:30616"/>
        <dbReference type="ChEBI" id="CHEBI:35267"/>
        <dbReference type="ChEBI" id="CHEBI:43474"/>
        <dbReference type="ChEBI" id="CHEBI:456216"/>
        <dbReference type="EC" id="7.6.2.9"/>
    </reaction>
</comment>
<comment type="caution">
    <text evidence="9">The sequence shown here is derived from an EMBL/GenBank/DDBJ whole genome shotgun (WGS) entry which is preliminary data.</text>
</comment>
<dbReference type="GO" id="GO:0015418">
    <property type="term" value="F:ABC-type quaternary ammonium compound transporting activity"/>
    <property type="evidence" value="ECO:0007669"/>
    <property type="project" value="UniProtKB-EC"/>
</dbReference>
<keyword evidence="3" id="KW-0067">ATP-binding</keyword>
<dbReference type="InterPro" id="IPR027417">
    <property type="entry name" value="P-loop_NTPase"/>
</dbReference>
<accession>A0A0B0IJ86</accession>
<evidence type="ECO:0000259" key="8">
    <source>
        <dbReference type="PROSITE" id="PS50893"/>
    </source>
</evidence>
<proteinExistence type="predicted"/>
<dbReference type="SUPFAM" id="SSF52540">
    <property type="entry name" value="P-loop containing nucleoside triphosphate hydrolases"/>
    <property type="match status" value="1"/>
</dbReference>
<dbReference type="PROSITE" id="PS50893">
    <property type="entry name" value="ABC_TRANSPORTER_2"/>
    <property type="match status" value="1"/>
</dbReference>
<name>A0A0B0IJ86_9BACI</name>
<dbReference type="PROSITE" id="PS00211">
    <property type="entry name" value="ABC_TRANSPORTER_1"/>
    <property type="match status" value="1"/>
</dbReference>
<dbReference type="AlphaFoldDB" id="A0A0B0IJ86"/>
<dbReference type="EMBL" id="JRJU01000012">
    <property type="protein sequence ID" value="KHF40134.1"/>
    <property type="molecule type" value="Genomic_DNA"/>
</dbReference>
<dbReference type="OrthoDB" id="9802264at2"/>
<evidence type="ECO:0000256" key="3">
    <source>
        <dbReference type="ARBA" id="ARBA00022840"/>
    </source>
</evidence>
<evidence type="ECO:0000256" key="4">
    <source>
        <dbReference type="ARBA" id="ARBA00052482"/>
    </source>
</evidence>
<dbReference type="eggNOG" id="COG1118">
    <property type="taxonomic scope" value="Bacteria"/>
</dbReference>
<dbReference type="GO" id="GO:0016887">
    <property type="term" value="F:ATP hydrolysis activity"/>
    <property type="evidence" value="ECO:0007669"/>
    <property type="project" value="InterPro"/>
</dbReference>
<dbReference type="InterPro" id="IPR050093">
    <property type="entry name" value="ABC_SmlMolc_Importer"/>
</dbReference>
<evidence type="ECO:0000313" key="10">
    <source>
        <dbReference type="Proteomes" id="UP000030832"/>
    </source>
</evidence>
<comment type="subunit">
    <text evidence="5">The complex is composed of two ATP-binding proteins (OpuCA), two transmembrane proteins (OpuCB and OpuCD) and a solute-binding protein (OpuCC).</text>
</comment>
<evidence type="ECO:0000256" key="2">
    <source>
        <dbReference type="ARBA" id="ARBA00022741"/>
    </source>
</evidence>
<dbReference type="PANTHER" id="PTHR42781">
    <property type="entry name" value="SPERMIDINE/PUTRESCINE IMPORT ATP-BINDING PROTEIN POTA"/>
    <property type="match status" value="1"/>
</dbReference>
<dbReference type="Gene3D" id="3.40.50.300">
    <property type="entry name" value="P-loop containing nucleotide triphosphate hydrolases"/>
    <property type="match status" value="1"/>
</dbReference>
<gene>
    <name evidence="9" type="ORF">LQ50_11530</name>
</gene>
<keyword evidence="2" id="KW-0547">Nucleotide-binding</keyword>